<dbReference type="Pfam" id="PF02259">
    <property type="entry name" value="FAT"/>
    <property type="match status" value="1"/>
</dbReference>
<keyword evidence="8" id="KW-0418">Kinase</keyword>
<evidence type="ECO:0000259" key="13">
    <source>
        <dbReference type="PROSITE" id="PS50290"/>
    </source>
</evidence>
<organism evidence="16 17">
    <name type="scientific">Parthenolecanium corni</name>
    <dbReference type="NCBI Taxonomy" id="536013"/>
    <lineage>
        <taxon>Eukaryota</taxon>
        <taxon>Metazoa</taxon>
        <taxon>Ecdysozoa</taxon>
        <taxon>Arthropoda</taxon>
        <taxon>Hexapoda</taxon>
        <taxon>Insecta</taxon>
        <taxon>Pterygota</taxon>
        <taxon>Neoptera</taxon>
        <taxon>Paraneoptera</taxon>
        <taxon>Hemiptera</taxon>
        <taxon>Sternorrhyncha</taxon>
        <taxon>Coccoidea</taxon>
        <taxon>Coccidae</taxon>
        <taxon>Parthenolecanium</taxon>
    </lineage>
</organism>
<dbReference type="Pfam" id="PF02260">
    <property type="entry name" value="FATC"/>
    <property type="match status" value="1"/>
</dbReference>
<keyword evidence="7" id="KW-0227">DNA damage</keyword>
<comment type="subcellular location">
    <subcellularLocation>
        <location evidence="1">Nucleus</location>
    </subcellularLocation>
</comment>
<sequence>MSNGDSISDWPYNVWNNLIASSSAILSENTSVVELNHQKFSAFLENLLKNYTWLVPIKNPHSVEYAVFKDDCKCFNVWLFGQLFSIFHRDYLEVNHKKCLDTQIELLQYLKENDPFMYRTLFRCYLSIFQELCLVYSSGTEFQPRVYDWFSFTSTNDKLYLPKPTFKVNSLTQLHELVNLILTLLVSQMAAIFSGCTSIPSRVWKCSLSLMKNSPNKSPVYQLISHLLTHDLFVAEQAYNANVADLLLLVLDDISTLCQLGKLSHEEDFSHLLYILRDAPCLSLCLDSAYARSVYHLLLQIRSPLSKSVEETIFVFFDRLLQETNFDEIGLNVEVHLSCINLPLLRSLSQHSVENAIRRSRSDPPTKTINVCQINKLWKFLIEQILAEVQNVNPSNVKQVVKLFKLVHSVTQSAVSITYQFDFNFIFFEERIVNILKELTKICENRVDEKILYLLLNIVKDVLMLKETLVFDEKNQKWLLQLLYLRWVSRTPTDSLYHIFVPIINANLIEFCVVSAMSTYRYEFEKWKTSLFTQILENSSAKIIKFIPLFVSSLNDADVALFINHLLKSNIEMLTELSLHIRSLICALTGCCTLAKLPNHDIDLYCNLCDKDVAPRRAVMANHSDRQDIATALVERMMESSEKARYNIISSIVRLFSHIPKNDKFLSQLRDCFDSENRKIREKIVEVTPFIIFKDLDAELYTYEEAVFQTFRKCLRGATLFSLANEDASLQYVCLKAITKLGCVPLEITLLPSITMLLTLKMSAVSLFTPSAKASIMQVAIAHNVQMEDHIYLKHAEYVFPLVARILVDNLLIFGVSVTNSPEDHTSLLNNLTINHALQYLLPHIAENSKLQPIIDDLASLCGTPKAQLLRNAFKQVLPHVMLFEKPDTVEKVMNILCTETGSKVSDLLSCCVTKVLAELFIYYEEYEEKVKWALAVIKKLAIGAPRNVTELNIESFLQSRFFGVLMKLETQLCNSMMLAASRRRVLSSFKSIIKFMSSAYISSVRFKVLFTLRTITVAEKDTMPALCIEIWDVFVRRIETALLGPILSNIFVSLLPFISSHTQSVNAIFRYLVVEKSDAMADHLIELYFVPLVQCDADIVAVVENADHDLRAKSLQDRLEWLLEASKHEVAEIKLHALCRIRLELATNRKDISQLILASDSVSSLIFRVLDILVEGFRNLDPHLQEASGVCLGEFGAIDPSYIPNTVIKVDDAKKYHCYKIEDVEFVVTTFTLLCRGFQMAKSSSNMDAFALAIQSLLTSYEVKQDEQCKYWSQIPKNLREIILPFYSTTYKLLKNVNEATYDIPHLVYGSSKAQTVQKWAYNWSNFLISLLPADSKAKEVFTYCKGPMSCEIKCMLFFLPHILLNALLASDNSNLSKIYEEMIAVIRYDQNGGVRVENSVPKTSTQLVAFEELSIISNMDLEMGIICTKTMFNLLDVLHKKYRDMKFELKGRPNVQCKKLQQFLNKFCKYQLAEKAFERKEYVRSLLYLEEYLSSDDVNLDRYLVLLSKIYVHLNDVDNVKGLFAAHSMKLHQLQNVIMLHEITDQFQDAAICYQQLLKTTTDEERALVYEKRMIQCYLALNQPETALRFVNSLSKSTESKNRKFFDDVECEALWNLSQFDKLKKLTSSKSALDDDTWGVRIGQSIVHFLDGDREGLSGELRRIRNTLTKALHMSTAAFGGYRESYEHAVKLHILNEFEKIAELVFSVDCDQVADADWQLKFSSVIQIEFEERLNKLQPTSRGLRPVLNIRQTLFSIASRLLATKRPELVSLFEEEKHKCWLKVTEIANRARNFQLAYSNIIAIDQYQLKGFFIEKAKYYWEKMEQQEALRTLQHGLQFHFSNVDTVAKQPNGPTEEQKICAEAYMLLGTYNDEVANADSATNLAYFKRACFVCRHSEKAFMKYAQYQDKIMCAQLSPPDLDLPLSVMKLFGQSLMYGCEFIYQSLSRLLNVWLDFANCLYEDKAKVEAETRQAGENKRQYRPNASVAQLSAGINNRLEELRKMNTFFNDFLNKLPTYYFLTAFSLIMSRLTHPNAECFEVLEKIIVKCALKFPHQTLWQFVSLYRSDVANTSEMKPHARARRVLNNNNLSDLQLIIRKYTDLFQEFSKLCRASKDSNVTNGQHLLTSVIRRNSALLKDGAFDNILIPAQKFLTIVLPRQMGSKRVDPMYNPFPERMVFIARVERQVTVYSSMQKPLRAGLVGTDGVVYPMIFKSNDDMRIDSRAMEFNSVVNMYLKRDVEGRDRALRIRTYAVLPLTDRCGIIEFIPRLETMRSVTTSMRRSHGLNDSKLKDLKYALEDSETKKRECFRQLLEMYPPLLQEWYKLEFPNPSSWYTARTSYVRTLAVMSIVGYILGLGDRHNDNILLDCTNGDVIHVDFNTLFNKGETLHVPERVPFRLTHSMVKAMGPLGYEGGFLHTCELVNRILRSRKDQLISILNTFLYDPLDFFVDNNSTRRRNATMTQVADGNLKNVDARLQGVVRSFTKGNSIPLSVEGQTRKLIEEATDYNNLVNMFFYWGAYI</sequence>
<evidence type="ECO:0000256" key="1">
    <source>
        <dbReference type="ARBA" id="ARBA00004123"/>
    </source>
</evidence>
<dbReference type="Gene3D" id="1.10.1070.11">
    <property type="entry name" value="Phosphatidylinositol 3-/4-kinase, catalytic domain"/>
    <property type="match status" value="1"/>
</dbReference>
<dbReference type="CDD" id="cd00892">
    <property type="entry name" value="PIKKc_ATR"/>
    <property type="match status" value="1"/>
</dbReference>
<dbReference type="InterPro" id="IPR057564">
    <property type="entry name" value="HEAT_ATR"/>
</dbReference>
<dbReference type="Pfam" id="PF00454">
    <property type="entry name" value="PI3_PI4_kinase"/>
    <property type="match status" value="1"/>
</dbReference>
<dbReference type="SMART" id="SM00802">
    <property type="entry name" value="UME"/>
    <property type="match status" value="1"/>
</dbReference>
<comment type="similarity">
    <text evidence="2">Belongs to the PI3/PI4-kinase family. ATM subfamily.</text>
</comment>
<comment type="caution">
    <text evidence="16">The sequence shown here is derived from an EMBL/GenBank/DDBJ whole genome shotgun (WGS) entry which is preliminary data.</text>
</comment>
<evidence type="ECO:0000256" key="12">
    <source>
        <dbReference type="ARBA" id="ARBA00024420"/>
    </source>
</evidence>
<dbReference type="EMBL" id="JBBCAQ010000017">
    <property type="protein sequence ID" value="KAK7597765.1"/>
    <property type="molecule type" value="Genomic_DNA"/>
</dbReference>
<evidence type="ECO:0000256" key="2">
    <source>
        <dbReference type="ARBA" id="ARBA00010769"/>
    </source>
</evidence>
<dbReference type="PANTHER" id="PTHR11139">
    <property type="entry name" value="ATAXIA TELANGIECTASIA MUTATED ATM -RELATED"/>
    <property type="match status" value="1"/>
</dbReference>
<gene>
    <name evidence="16" type="ORF">V9T40_009990</name>
</gene>
<keyword evidence="11" id="KW-0539">Nucleus</keyword>
<dbReference type="PROSITE" id="PS51189">
    <property type="entry name" value="FAT"/>
    <property type="match status" value="1"/>
</dbReference>
<evidence type="ECO:0000256" key="11">
    <source>
        <dbReference type="ARBA" id="ARBA00023242"/>
    </source>
</evidence>
<evidence type="ECO:0000259" key="15">
    <source>
        <dbReference type="PROSITE" id="PS51190"/>
    </source>
</evidence>
<evidence type="ECO:0000256" key="8">
    <source>
        <dbReference type="ARBA" id="ARBA00022777"/>
    </source>
</evidence>
<keyword evidence="5" id="KW-0808">Transferase</keyword>
<dbReference type="GO" id="GO:0000723">
    <property type="term" value="P:telomere maintenance"/>
    <property type="evidence" value="ECO:0007669"/>
    <property type="project" value="TreeGrafter"/>
</dbReference>
<dbReference type="SMART" id="SM00146">
    <property type="entry name" value="PI3Kc"/>
    <property type="match status" value="1"/>
</dbReference>
<dbReference type="InterPro" id="IPR011009">
    <property type="entry name" value="Kinase-like_dom_sf"/>
</dbReference>
<evidence type="ECO:0000256" key="6">
    <source>
        <dbReference type="ARBA" id="ARBA00022741"/>
    </source>
</evidence>
<evidence type="ECO:0000256" key="10">
    <source>
        <dbReference type="ARBA" id="ARBA00023204"/>
    </source>
</evidence>
<feature type="domain" description="FAT" evidence="14">
    <location>
        <begin position="1473"/>
        <end position="2069"/>
    </location>
</feature>
<dbReference type="GO" id="GO:0006281">
    <property type="term" value="P:DNA repair"/>
    <property type="evidence" value="ECO:0007669"/>
    <property type="project" value="UniProtKB-KW"/>
</dbReference>
<dbReference type="Gene3D" id="3.30.1010.10">
    <property type="entry name" value="Phosphatidylinositol 3-kinase Catalytic Subunit, Chain A, domain 4"/>
    <property type="match status" value="1"/>
</dbReference>
<dbReference type="SUPFAM" id="SSF56112">
    <property type="entry name" value="Protein kinase-like (PK-like)"/>
    <property type="match status" value="1"/>
</dbReference>
<dbReference type="GO" id="GO:0000077">
    <property type="term" value="P:DNA damage checkpoint signaling"/>
    <property type="evidence" value="ECO:0007669"/>
    <property type="project" value="TreeGrafter"/>
</dbReference>
<proteinExistence type="inferred from homology"/>
<dbReference type="SUPFAM" id="SSF48371">
    <property type="entry name" value="ARM repeat"/>
    <property type="match status" value="1"/>
</dbReference>
<dbReference type="PROSITE" id="PS50290">
    <property type="entry name" value="PI3_4_KINASE_3"/>
    <property type="match status" value="1"/>
</dbReference>
<dbReference type="PROSITE" id="PS00916">
    <property type="entry name" value="PI3_4_KINASE_2"/>
    <property type="match status" value="1"/>
</dbReference>
<dbReference type="GO" id="GO:0005634">
    <property type="term" value="C:nucleus"/>
    <property type="evidence" value="ECO:0007669"/>
    <property type="project" value="UniProtKB-SubCell"/>
</dbReference>
<dbReference type="Pfam" id="PF08064">
    <property type="entry name" value="UME"/>
    <property type="match status" value="1"/>
</dbReference>
<dbReference type="InterPro" id="IPR014009">
    <property type="entry name" value="PIK_FAT"/>
</dbReference>
<dbReference type="PANTHER" id="PTHR11139:SF69">
    <property type="entry name" value="SERINE_THREONINE-PROTEIN KINASE ATR"/>
    <property type="match status" value="1"/>
</dbReference>
<dbReference type="InterPro" id="IPR016024">
    <property type="entry name" value="ARM-type_fold"/>
</dbReference>
<evidence type="ECO:0000256" key="4">
    <source>
        <dbReference type="ARBA" id="ARBA00022527"/>
    </source>
</evidence>
<keyword evidence="6" id="KW-0547">Nucleotide-binding</keyword>
<dbReference type="InterPro" id="IPR003151">
    <property type="entry name" value="PIK-rel_kinase_FAT"/>
</dbReference>
<feature type="domain" description="PI3K/PI4K catalytic" evidence="13">
    <location>
        <begin position="2185"/>
        <end position="2487"/>
    </location>
</feature>
<keyword evidence="9" id="KW-0067">ATP-binding</keyword>
<dbReference type="InterPro" id="IPR018936">
    <property type="entry name" value="PI3/4_kinase_CS"/>
</dbReference>
<dbReference type="SMART" id="SM01343">
    <property type="entry name" value="FATC"/>
    <property type="match status" value="1"/>
</dbReference>
<dbReference type="InterPro" id="IPR056802">
    <property type="entry name" value="ATR-like_M-HEAT"/>
</dbReference>
<dbReference type="EC" id="2.7.11.1" evidence="3"/>
<dbReference type="InterPro" id="IPR000403">
    <property type="entry name" value="PI3/4_kinase_cat_dom"/>
</dbReference>
<dbReference type="Pfam" id="PF25030">
    <property type="entry name" value="M-HEAT_ATR"/>
    <property type="match status" value="1"/>
</dbReference>
<name>A0AAN9TX81_9HEMI</name>
<reference evidence="16 17" key="1">
    <citation type="submission" date="2024-03" db="EMBL/GenBank/DDBJ databases">
        <title>Adaptation during the transition from Ophiocordyceps entomopathogen to insect associate is accompanied by gene loss and intensified selection.</title>
        <authorList>
            <person name="Ward C.M."/>
            <person name="Onetto C.A."/>
            <person name="Borneman A.R."/>
        </authorList>
    </citation>
    <scope>NUCLEOTIDE SEQUENCE [LARGE SCALE GENOMIC DNA]</scope>
    <source>
        <strain evidence="16">AWRI1</strain>
        <tissue evidence="16">Single Adult Female</tissue>
    </source>
</reference>
<dbReference type="InterPro" id="IPR036940">
    <property type="entry name" value="PI3/4_kinase_cat_sf"/>
</dbReference>
<evidence type="ECO:0000259" key="14">
    <source>
        <dbReference type="PROSITE" id="PS51189"/>
    </source>
</evidence>
<dbReference type="GO" id="GO:0004674">
    <property type="term" value="F:protein serine/threonine kinase activity"/>
    <property type="evidence" value="ECO:0007669"/>
    <property type="project" value="UniProtKB-KW"/>
</dbReference>
<dbReference type="PROSITE" id="PS51190">
    <property type="entry name" value="FATC"/>
    <property type="match status" value="1"/>
</dbReference>
<dbReference type="InterPro" id="IPR050517">
    <property type="entry name" value="DDR_Repair_Kinase"/>
</dbReference>
<evidence type="ECO:0000313" key="16">
    <source>
        <dbReference type="EMBL" id="KAK7597765.1"/>
    </source>
</evidence>
<keyword evidence="10" id="KW-0234">DNA repair</keyword>
<dbReference type="Pfam" id="PF23593">
    <property type="entry name" value="HEAT_ATR"/>
    <property type="match status" value="1"/>
</dbReference>
<dbReference type="Proteomes" id="UP001367676">
    <property type="component" value="Unassembled WGS sequence"/>
</dbReference>
<accession>A0AAN9TX81</accession>
<evidence type="ECO:0000256" key="3">
    <source>
        <dbReference type="ARBA" id="ARBA00012513"/>
    </source>
</evidence>
<keyword evidence="4" id="KW-0723">Serine/threonine-protein kinase</keyword>
<protein>
    <recommendedName>
        <fullName evidence="12">Serine/threonine-protein kinase ATR</fullName>
        <ecNumber evidence="3">2.7.11.1</ecNumber>
    </recommendedName>
</protein>
<evidence type="ECO:0000256" key="5">
    <source>
        <dbReference type="ARBA" id="ARBA00022679"/>
    </source>
</evidence>
<dbReference type="InterPro" id="IPR012993">
    <property type="entry name" value="UME"/>
</dbReference>
<feature type="domain" description="FATC" evidence="15">
    <location>
        <begin position="2492"/>
        <end position="2524"/>
    </location>
</feature>
<dbReference type="InterPro" id="IPR003152">
    <property type="entry name" value="FATC_dom"/>
</dbReference>
<keyword evidence="17" id="KW-1185">Reference proteome</keyword>
<dbReference type="GO" id="GO:0005524">
    <property type="term" value="F:ATP binding"/>
    <property type="evidence" value="ECO:0007669"/>
    <property type="project" value="UniProtKB-KW"/>
</dbReference>
<evidence type="ECO:0000256" key="7">
    <source>
        <dbReference type="ARBA" id="ARBA00022763"/>
    </source>
</evidence>
<evidence type="ECO:0000313" key="17">
    <source>
        <dbReference type="Proteomes" id="UP001367676"/>
    </source>
</evidence>
<evidence type="ECO:0000256" key="9">
    <source>
        <dbReference type="ARBA" id="ARBA00022840"/>
    </source>
</evidence>
<dbReference type="GO" id="GO:0005694">
    <property type="term" value="C:chromosome"/>
    <property type="evidence" value="ECO:0007669"/>
    <property type="project" value="TreeGrafter"/>
</dbReference>